<accession>A0A1F6V732</accession>
<reference evidence="1 2" key="1">
    <citation type="journal article" date="2016" name="Nat. Commun.">
        <title>Thousands of microbial genomes shed light on interconnected biogeochemical processes in an aquifer system.</title>
        <authorList>
            <person name="Anantharaman K."/>
            <person name="Brown C.T."/>
            <person name="Hug L.A."/>
            <person name="Sharon I."/>
            <person name="Castelle C.J."/>
            <person name="Probst A.J."/>
            <person name="Thomas B.C."/>
            <person name="Singh A."/>
            <person name="Wilkins M.J."/>
            <person name="Karaoz U."/>
            <person name="Brodie E.L."/>
            <person name="Williams K.H."/>
            <person name="Hubbard S.S."/>
            <person name="Banfield J.F."/>
        </authorList>
    </citation>
    <scope>NUCLEOTIDE SEQUENCE [LARGE SCALE GENOMIC DNA]</scope>
</reference>
<name>A0A1F6V732_9BACT</name>
<dbReference type="AlphaFoldDB" id="A0A1F6V732"/>
<dbReference type="Proteomes" id="UP000177370">
    <property type="component" value="Unassembled WGS sequence"/>
</dbReference>
<proteinExistence type="predicted"/>
<sequence length="99" mass="11866">MLESNPANKKWQLREKPKPISYISESRLNFLRERFNRRTFTVSDAYEALLEIEKSRSFLVDEQAIRAFLSRMVDMGRIKVMTNHERNSENRAQKIYQVI</sequence>
<gene>
    <name evidence="1" type="ORF">A2647_02690</name>
</gene>
<dbReference type="EMBL" id="MFTP01000019">
    <property type="protein sequence ID" value="OGI65392.1"/>
    <property type="molecule type" value="Genomic_DNA"/>
</dbReference>
<organism evidence="1 2">
    <name type="scientific">Candidatus Nomurabacteria bacterium RIFCSPHIGHO2_01_FULL_40_24b</name>
    <dbReference type="NCBI Taxonomy" id="1801739"/>
    <lineage>
        <taxon>Bacteria</taxon>
        <taxon>Candidatus Nomuraibacteriota</taxon>
    </lineage>
</organism>
<evidence type="ECO:0000313" key="1">
    <source>
        <dbReference type="EMBL" id="OGI65392.1"/>
    </source>
</evidence>
<evidence type="ECO:0000313" key="2">
    <source>
        <dbReference type="Proteomes" id="UP000177370"/>
    </source>
</evidence>
<protein>
    <submittedName>
        <fullName evidence="1">Uncharacterized protein</fullName>
    </submittedName>
</protein>
<comment type="caution">
    <text evidence="1">The sequence shown here is derived from an EMBL/GenBank/DDBJ whole genome shotgun (WGS) entry which is preliminary data.</text>
</comment>